<dbReference type="Pfam" id="PF03517">
    <property type="entry name" value="Voldacs"/>
    <property type="match status" value="1"/>
</dbReference>
<proteinExistence type="predicted"/>
<feature type="region of interest" description="Disordered" evidence="5">
    <location>
        <begin position="75"/>
        <end position="95"/>
    </location>
</feature>
<evidence type="ECO:0000313" key="6">
    <source>
        <dbReference type="EMBL" id="UJO18415.1"/>
    </source>
</evidence>
<accession>A0A9Q8LJA2</accession>
<dbReference type="GO" id="GO:0005634">
    <property type="term" value="C:nucleus"/>
    <property type="evidence" value="ECO:0007669"/>
    <property type="project" value="UniProtKB-SubCell"/>
</dbReference>
<dbReference type="Proteomes" id="UP000756132">
    <property type="component" value="Chromosome 6"/>
</dbReference>
<dbReference type="OMA" id="NMHEYFD"/>
<evidence type="ECO:0000313" key="7">
    <source>
        <dbReference type="Proteomes" id="UP000756132"/>
    </source>
</evidence>
<evidence type="ECO:0000256" key="5">
    <source>
        <dbReference type="SAM" id="MobiDB-lite"/>
    </source>
</evidence>
<comment type="subcellular location">
    <subcellularLocation>
        <location evidence="2">Cytoplasm</location>
    </subcellularLocation>
    <subcellularLocation>
        <location evidence="1">Nucleus</location>
    </subcellularLocation>
</comment>
<evidence type="ECO:0000256" key="2">
    <source>
        <dbReference type="ARBA" id="ARBA00004496"/>
    </source>
</evidence>
<sequence length="307" mass="33501">MEGNGESHREGHDSFYGRMLIEEWEPLFQYQQQTPASYDDARPRIHAIASGATVKLVPKQWRWESVFQHLTIQNFSDDGEDDSAEAAAPPPNPDDSLIHCHPIDIWVTSSELYLYREPARGGVKCSYRSMPIVGVQGADLYIQLNLSDDDTPDDEIEFMELRITADEVDSYDQSDIATGGTLNEDGSIKLTTNVADVLCRAISACHDLHPDPPSPGEEDVDMEEDTRPGAGGWITSENLAEYTDENGNFRMPEGITVINGDEEYEEQEPLGPGAGTTRTAAEAVEAGTLEEADRPGPPGSGPSGSGT</sequence>
<dbReference type="RefSeq" id="XP_047762781.1">
    <property type="nucleotide sequence ID" value="XM_047906164.1"/>
</dbReference>
<dbReference type="Gene3D" id="2.30.29.30">
    <property type="entry name" value="Pleckstrin-homology domain (PH domain)/Phosphotyrosine-binding domain (PTB)"/>
    <property type="match status" value="1"/>
</dbReference>
<evidence type="ECO:0000256" key="3">
    <source>
        <dbReference type="ARBA" id="ARBA00022490"/>
    </source>
</evidence>
<gene>
    <name evidence="6" type="ORF">CLAFUR5_07016</name>
</gene>
<organism evidence="6 7">
    <name type="scientific">Passalora fulva</name>
    <name type="common">Tomato leaf mold</name>
    <name type="synonym">Cladosporium fulvum</name>
    <dbReference type="NCBI Taxonomy" id="5499"/>
    <lineage>
        <taxon>Eukaryota</taxon>
        <taxon>Fungi</taxon>
        <taxon>Dikarya</taxon>
        <taxon>Ascomycota</taxon>
        <taxon>Pezizomycotina</taxon>
        <taxon>Dothideomycetes</taxon>
        <taxon>Dothideomycetidae</taxon>
        <taxon>Mycosphaerellales</taxon>
        <taxon>Mycosphaerellaceae</taxon>
        <taxon>Fulvia</taxon>
    </lineage>
</organism>
<name>A0A9Q8LJA2_PASFU</name>
<keyword evidence="4" id="KW-0539">Nucleus</keyword>
<keyword evidence="3" id="KW-0963">Cytoplasm</keyword>
<dbReference type="InterPro" id="IPR039924">
    <property type="entry name" value="ICln/Lot5/Saf5"/>
</dbReference>
<evidence type="ECO:0000256" key="4">
    <source>
        <dbReference type="ARBA" id="ARBA00023242"/>
    </source>
</evidence>
<dbReference type="OrthoDB" id="19714at2759"/>
<reference evidence="6" key="1">
    <citation type="submission" date="2021-12" db="EMBL/GenBank/DDBJ databases">
        <authorList>
            <person name="Zaccaron A."/>
            <person name="Stergiopoulos I."/>
        </authorList>
    </citation>
    <scope>NUCLEOTIDE SEQUENCE</scope>
    <source>
        <strain evidence="6">Race5_Kim</strain>
    </source>
</reference>
<dbReference type="GeneID" id="71986894"/>
<dbReference type="GO" id="GO:0005737">
    <property type="term" value="C:cytoplasm"/>
    <property type="evidence" value="ECO:0007669"/>
    <property type="project" value="UniProtKB-SubCell"/>
</dbReference>
<feature type="region of interest" description="Disordered" evidence="5">
    <location>
        <begin position="260"/>
        <end position="307"/>
    </location>
</feature>
<evidence type="ECO:0000256" key="1">
    <source>
        <dbReference type="ARBA" id="ARBA00004123"/>
    </source>
</evidence>
<protein>
    <submittedName>
        <fullName evidence="6">Uncharacterized protein</fullName>
    </submittedName>
</protein>
<keyword evidence="7" id="KW-1185">Reference proteome</keyword>
<dbReference type="AlphaFoldDB" id="A0A9Q8LJA2"/>
<dbReference type="KEGG" id="ffu:CLAFUR5_07016"/>
<dbReference type="EMBL" id="CP090168">
    <property type="protein sequence ID" value="UJO18415.1"/>
    <property type="molecule type" value="Genomic_DNA"/>
</dbReference>
<reference evidence="6" key="2">
    <citation type="journal article" date="2022" name="Microb. Genom.">
        <title>A chromosome-scale genome assembly of the tomato pathogen Cladosporium fulvum reveals a compartmentalized genome architecture and the presence of a dispensable chromosome.</title>
        <authorList>
            <person name="Zaccaron A.Z."/>
            <person name="Chen L.H."/>
            <person name="Samaras A."/>
            <person name="Stergiopoulos I."/>
        </authorList>
    </citation>
    <scope>NUCLEOTIDE SEQUENCE</scope>
    <source>
        <strain evidence="6">Race5_Kim</strain>
    </source>
</reference>
<feature type="region of interest" description="Disordered" evidence="5">
    <location>
        <begin position="207"/>
        <end position="237"/>
    </location>
</feature>
<dbReference type="InterPro" id="IPR011993">
    <property type="entry name" value="PH-like_dom_sf"/>
</dbReference>